<evidence type="ECO:0000256" key="1">
    <source>
        <dbReference type="ARBA" id="ARBA00006484"/>
    </source>
</evidence>
<dbReference type="Proteomes" id="UP000555564">
    <property type="component" value="Unassembled WGS sequence"/>
</dbReference>
<dbReference type="PRINTS" id="PR00081">
    <property type="entry name" value="GDHRDH"/>
</dbReference>
<evidence type="ECO:0000256" key="2">
    <source>
        <dbReference type="ARBA" id="ARBA00023002"/>
    </source>
</evidence>
<dbReference type="PANTHER" id="PTHR42879">
    <property type="entry name" value="3-OXOACYL-(ACYL-CARRIER-PROTEIN) REDUCTASE"/>
    <property type="match status" value="1"/>
</dbReference>
<dbReference type="PANTHER" id="PTHR42879:SF2">
    <property type="entry name" value="3-OXOACYL-[ACYL-CARRIER-PROTEIN] REDUCTASE FABG"/>
    <property type="match status" value="1"/>
</dbReference>
<dbReference type="GO" id="GO:0004316">
    <property type="term" value="F:3-oxoacyl-[acyl-carrier-protein] reductase (NADPH) activity"/>
    <property type="evidence" value="ECO:0007669"/>
    <property type="project" value="UniProtKB-EC"/>
</dbReference>
<dbReference type="Gene3D" id="3.40.50.720">
    <property type="entry name" value="NAD(P)-binding Rossmann-like Domain"/>
    <property type="match status" value="1"/>
</dbReference>
<protein>
    <submittedName>
        <fullName evidence="3">3-oxoacyl-[acyl-carrier protein] reductase</fullName>
        <ecNumber evidence="3">1.1.1.100</ecNumber>
    </submittedName>
</protein>
<dbReference type="InterPro" id="IPR036291">
    <property type="entry name" value="NAD(P)-bd_dom_sf"/>
</dbReference>
<reference evidence="3 4" key="1">
    <citation type="submission" date="2020-08" db="EMBL/GenBank/DDBJ databases">
        <title>Sequencing the genomes of 1000 actinobacteria strains.</title>
        <authorList>
            <person name="Klenk H.-P."/>
        </authorList>
    </citation>
    <scope>NUCLEOTIDE SEQUENCE [LARGE SCALE GENOMIC DNA]</scope>
    <source>
        <strain evidence="3 4">DSM 44936</strain>
    </source>
</reference>
<keyword evidence="4" id="KW-1185">Reference proteome</keyword>
<dbReference type="InterPro" id="IPR050259">
    <property type="entry name" value="SDR"/>
</dbReference>
<dbReference type="EC" id="1.1.1.100" evidence="3"/>
<evidence type="ECO:0000313" key="4">
    <source>
        <dbReference type="Proteomes" id="UP000555564"/>
    </source>
</evidence>
<dbReference type="InterPro" id="IPR020904">
    <property type="entry name" value="Sc_DH/Rdtase_CS"/>
</dbReference>
<organism evidence="3 4">
    <name type="scientific">Sphaerisporangium rubeum</name>
    <dbReference type="NCBI Taxonomy" id="321317"/>
    <lineage>
        <taxon>Bacteria</taxon>
        <taxon>Bacillati</taxon>
        <taxon>Actinomycetota</taxon>
        <taxon>Actinomycetes</taxon>
        <taxon>Streptosporangiales</taxon>
        <taxon>Streptosporangiaceae</taxon>
        <taxon>Sphaerisporangium</taxon>
    </lineage>
</organism>
<dbReference type="InterPro" id="IPR002347">
    <property type="entry name" value="SDR_fam"/>
</dbReference>
<gene>
    <name evidence="3" type="ORF">BJ992_001856</name>
</gene>
<dbReference type="GO" id="GO:0032787">
    <property type="term" value="P:monocarboxylic acid metabolic process"/>
    <property type="evidence" value="ECO:0007669"/>
    <property type="project" value="UniProtKB-ARBA"/>
</dbReference>
<dbReference type="PRINTS" id="PR00080">
    <property type="entry name" value="SDRFAMILY"/>
</dbReference>
<dbReference type="Pfam" id="PF13561">
    <property type="entry name" value="adh_short_C2"/>
    <property type="match status" value="1"/>
</dbReference>
<evidence type="ECO:0000313" key="3">
    <source>
        <dbReference type="EMBL" id="MBB6472425.1"/>
    </source>
</evidence>
<accession>A0A7X0IC03</accession>
<proteinExistence type="inferred from homology"/>
<dbReference type="EMBL" id="JACHIU010000001">
    <property type="protein sequence ID" value="MBB6472425.1"/>
    <property type="molecule type" value="Genomic_DNA"/>
</dbReference>
<name>A0A7X0IC03_9ACTN</name>
<comment type="similarity">
    <text evidence="1">Belongs to the short-chain dehydrogenases/reductases (SDR) family.</text>
</comment>
<keyword evidence="2 3" id="KW-0560">Oxidoreductase</keyword>
<dbReference type="RefSeq" id="WP_184979494.1">
    <property type="nucleotide sequence ID" value="NZ_BAAALO010000139.1"/>
</dbReference>
<dbReference type="SUPFAM" id="SSF51735">
    <property type="entry name" value="NAD(P)-binding Rossmann-fold domains"/>
    <property type="match status" value="1"/>
</dbReference>
<dbReference type="PROSITE" id="PS00061">
    <property type="entry name" value="ADH_SHORT"/>
    <property type="match status" value="1"/>
</dbReference>
<sequence>MGCALVTGASRGIGAIIAERLAADGWKVAVNHFTDPERAEAVAARIGPAAHVARFDVTDEDEVRRGVAAVEAVAGPVEVLVNNATGPHPMIPLAEQTWEDHLGQLRYFVKAPLQLLHAVLPGMRAAGTGRVVNIGSEVTDIGNLEFGHYVSAKSAMHGLTRSWARELGPYGITVNTVAPGWIPVERHEGLDTEWYREQVPLGLVGVPMDVAEAVAFLASPRARFITGHRLTVNGGNTMT</sequence>
<dbReference type="AlphaFoldDB" id="A0A7X0IC03"/>
<comment type="caution">
    <text evidence="3">The sequence shown here is derived from an EMBL/GenBank/DDBJ whole genome shotgun (WGS) entry which is preliminary data.</text>
</comment>
<dbReference type="FunFam" id="3.40.50.720:FF:000084">
    <property type="entry name" value="Short-chain dehydrogenase reductase"/>
    <property type="match status" value="1"/>
</dbReference>